<name>A0ABW4JEX4_9BACL</name>
<protein>
    <submittedName>
        <fullName evidence="1">Uncharacterized protein</fullName>
    </submittedName>
</protein>
<sequence>MSVDGFSFDLSAAEWRRGATDEKALAEALAVRLEQALPSKAIVERHRSFFSKETPVRRIMVNFDDEQFQLTHDKREGIRTAKAKMGRGIVLKTVPLEFAQWLAELSAALETYAQQHEETREALQRFLFS</sequence>
<reference evidence="2" key="1">
    <citation type="journal article" date="2019" name="Int. J. Syst. Evol. Microbiol.">
        <title>The Global Catalogue of Microorganisms (GCM) 10K type strain sequencing project: providing services to taxonomists for standard genome sequencing and annotation.</title>
        <authorList>
            <consortium name="The Broad Institute Genomics Platform"/>
            <consortium name="The Broad Institute Genome Sequencing Center for Infectious Disease"/>
            <person name="Wu L."/>
            <person name="Ma J."/>
        </authorList>
    </citation>
    <scope>NUCLEOTIDE SEQUENCE [LARGE SCALE GENOMIC DNA]</scope>
    <source>
        <strain evidence="2">CGMCC 1.12286</strain>
    </source>
</reference>
<keyword evidence="2" id="KW-1185">Reference proteome</keyword>
<evidence type="ECO:0000313" key="1">
    <source>
        <dbReference type="EMBL" id="MFD1673913.1"/>
    </source>
</evidence>
<dbReference type="RefSeq" id="WP_377941505.1">
    <property type="nucleotide sequence ID" value="NZ_JBHUCX010000013.1"/>
</dbReference>
<evidence type="ECO:0000313" key="2">
    <source>
        <dbReference type="Proteomes" id="UP001597079"/>
    </source>
</evidence>
<accession>A0ABW4JEX4</accession>
<dbReference type="Proteomes" id="UP001597079">
    <property type="component" value="Unassembled WGS sequence"/>
</dbReference>
<gene>
    <name evidence="1" type="ORF">ACFSB2_04220</name>
</gene>
<organism evidence="1 2">
    <name type="scientific">Alicyclobacillus fodiniaquatilis</name>
    <dbReference type="NCBI Taxonomy" id="1661150"/>
    <lineage>
        <taxon>Bacteria</taxon>
        <taxon>Bacillati</taxon>
        <taxon>Bacillota</taxon>
        <taxon>Bacilli</taxon>
        <taxon>Bacillales</taxon>
        <taxon>Alicyclobacillaceae</taxon>
        <taxon>Alicyclobacillus</taxon>
    </lineage>
</organism>
<proteinExistence type="predicted"/>
<dbReference type="EMBL" id="JBHUCX010000013">
    <property type="protein sequence ID" value="MFD1673913.1"/>
    <property type="molecule type" value="Genomic_DNA"/>
</dbReference>
<comment type="caution">
    <text evidence="1">The sequence shown here is derived from an EMBL/GenBank/DDBJ whole genome shotgun (WGS) entry which is preliminary data.</text>
</comment>